<dbReference type="AlphaFoldDB" id="A0A5J9WLV5"/>
<proteinExistence type="predicted"/>
<sequence length="96" mass="10661">MPSYSATAGMPCPRARAKIQWYEESMSLTRISPPHLRIALCSCDMKNCRSLFRFDGLVTLVGSCGMYRHVLIKRVSNVGAIADADFSVSNEMTLQT</sequence>
<dbReference type="Proteomes" id="UP000324897">
    <property type="component" value="Chromosome 6"/>
</dbReference>
<dbReference type="EMBL" id="RWGY01000002">
    <property type="protein sequence ID" value="TVU49081.1"/>
    <property type="molecule type" value="Genomic_DNA"/>
</dbReference>
<gene>
    <name evidence="1" type="ORF">EJB05_00372</name>
</gene>
<dbReference type="Gramene" id="TVU49081">
    <property type="protein sequence ID" value="TVU49081"/>
    <property type="gene ID" value="EJB05_00372"/>
</dbReference>
<comment type="caution">
    <text evidence="1">The sequence shown here is derived from an EMBL/GenBank/DDBJ whole genome shotgun (WGS) entry which is preliminary data.</text>
</comment>
<accession>A0A5J9WLV5</accession>
<protein>
    <submittedName>
        <fullName evidence="1">Uncharacterized protein</fullName>
    </submittedName>
</protein>
<evidence type="ECO:0000313" key="2">
    <source>
        <dbReference type="Proteomes" id="UP000324897"/>
    </source>
</evidence>
<keyword evidence="2" id="KW-1185">Reference proteome</keyword>
<organism evidence="1 2">
    <name type="scientific">Eragrostis curvula</name>
    <name type="common">weeping love grass</name>
    <dbReference type="NCBI Taxonomy" id="38414"/>
    <lineage>
        <taxon>Eukaryota</taxon>
        <taxon>Viridiplantae</taxon>
        <taxon>Streptophyta</taxon>
        <taxon>Embryophyta</taxon>
        <taxon>Tracheophyta</taxon>
        <taxon>Spermatophyta</taxon>
        <taxon>Magnoliopsida</taxon>
        <taxon>Liliopsida</taxon>
        <taxon>Poales</taxon>
        <taxon>Poaceae</taxon>
        <taxon>PACMAD clade</taxon>
        <taxon>Chloridoideae</taxon>
        <taxon>Eragrostideae</taxon>
        <taxon>Eragrostidinae</taxon>
        <taxon>Eragrostis</taxon>
    </lineage>
</organism>
<evidence type="ECO:0000313" key="1">
    <source>
        <dbReference type="EMBL" id="TVU49081.1"/>
    </source>
</evidence>
<name>A0A5J9WLV5_9POAL</name>
<reference evidence="1 2" key="1">
    <citation type="journal article" date="2019" name="Sci. Rep.">
        <title>A high-quality genome of Eragrostis curvula grass provides insights into Poaceae evolution and supports new strategies to enhance forage quality.</title>
        <authorList>
            <person name="Carballo J."/>
            <person name="Santos B.A.C.M."/>
            <person name="Zappacosta D."/>
            <person name="Garbus I."/>
            <person name="Selva J.P."/>
            <person name="Gallo C.A."/>
            <person name="Diaz A."/>
            <person name="Albertini E."/>
            <person name="Caccamo M."/>
            <person name="Echenique V."/>
        </authorList>
    </citation>
    <scope>NUCLEOTIDE SEQUENCE [LARGE SCALE GENOMIC DNA]</scope>
    <source>
        <strain evidence="2">cv. Victoria</strain>
        <tissue evidence="1">Leaf</tissue>
    </source>
</reference>